<evidence type="ECO:0000256" key="13">
    <source>
        <dbReference type="ARBA" id="ARBA00023295"/>
    </source>
</evidence>
<comment type="catalytic activity">
    <reaction evidence="14 15">
        <text>2'-deoxyribonucleotide-(2'-deoxyribose 5'-phosphate)-2'-deoxyribonucleotide-DNA = a 3'-end 2'-deoxyribonucleotide-(2,3-dehydro-2,3-deoxyribose 5'-phosphate)-DNA + a 5'-end 5'-phospho-2'-deoxyribonucleoside-DNA + H(+)</text>
        <dbReference type="Rhea" id="RHEA:66592"/>
        <dbReference type="Rhea" id="RHEA-COMP:13180"/>
        <dbReference type="Rhea" id="RHEA-COMP:16897"/>
        <dbReference type="Rhea" id="RHEA-COMP:17067"/>
        <dbReference type="ChEBI" id="CHEBI:15378"/>
        <dbReference type="ChEBI" id="CHEBI:136412"/>
        <dbReference type="ChEBI" id="CHEBI:157695"/>
        <dbReference type="ChEBI" id="CHEBI:167181"/>
        <dbReference type="EC" id="4.2.99.18"/>
    </reaction>
</comment>
<dbReference type="InterPro" id="IPR015886">
    <property type="entry name" value="H2TH_FPG"/>
</dbReference>
<dbReference type="SUPFAM" id="SSF81624">
    <property type="entry name" value="N-terminal domain of MutM-like DNA repair proteins"/>
    <property type="match status" value="1"/>
</dbReference>
<dbReference type="PROSITE" id="PS51068">
    <property type="entry name" value="FPG_CAT"/>
    <property type="match status" value="1"/>
</dbReference>
<keyword evidence="7 15" id="KW-0378">Hydrolase</keyword>
<dbReference type="FunFam" id="1.10.8.50:FF:000003">
    <property type="entry name" value="Formamidopyrimidine-DNA glycosylase"/>
    <property type="match status" value="1"/>
</dbReference>
<dbReference type="InterPro" id="IPR015887">
    <property type="entry name" value="DNA_glyclase_Znf_dom_DNA_BS"/>
</dbReference>
<evidence type="ECO:0000256" key="6">
    <source>
        <dbReference type="ARBA" id="ARBA00022771"/>
    </source>
</evidence>
<keyword evidence="5 15" id="KW-0227">DNA damage</keyword>
<evidence type="ECO:0000256" key="3">
    <source>
        <dbReference type="ARBA" id="ARBA00011245"/>
    </source>
</evidence>
<evidence type="ECO:0000313" key="20">
    <source>
        <dbReference type="Proteomes" id="UP000075787"/>
    </source>
</evidence>
<dbReference type="GO" id="GO:0006284">
    <property type="term" value="P:base-excision repair"/>
    <property type="evidence" value="ECO:0007669"/>
    <property type="project" value="InterPro"/>
</dbReference>
<evidence type="ECO:0000259" key="17">
    <source>
        <dbReference type="PROSITE" id="PS51068"/>
    </source>
</evidence>
<dbReference type="Gene3D" id="3.20.190.10">
    <property type="entry name" value="MutM-like, N-terminal"/>
    <property type="match status" value="1"/>
</dbReference>
<feature type="binding site" evidence="15">
    <location>
        <position position="166"/>
    </location>
    <ligand>
        <name>DNA</name>
        <dbReference type="ChEBI" id="CHEBI:16991"/>
    </ligand>
</feature>
<dbReference type="InterPro" id="IPR000214">
    <property type="entry name" value="Znf_DNA_glyclase/AP_lyase"/>
</dbReference>
<dbReference type="RefSeq" id="WP_062765899.1">
    <property type="nucleotide sequence ID" value="NZ_CP121027.1"/>
</dbReference>
<dbReference type="SUPFAM" id="SSF46946">
    <property type="entry name" value="S13-like H2TH domain"/>
    <property type="match status" value="1"/>
</dbReference>
<comment type="subunit">
    <text evidence="3 15">Monomer.</text>
</comment>
<dbReference type="AlphaFoldDB" id="A0A162KLX2"/>
<feature type="domain" description="FPG-type" evidence="16">
    <location>
        <begin position="251"/>
        <end position="287"/>
    </location>
</feature>
<comment type="cofactor">
    <cofactor evidence="15">
        <name>Zn(2+)</name>
        <dbReference type="ChEBI" id="CHEBI:29105"/>
    </cofactor>
    <text evidence="15">Binds 1 zinc ion per subunit.</text>
</comment>
<dbReference type="GO" id="GO:0003684">
    <property type="term" value="F:damaged DNA binding"/>
    <property type="evidence" value="ECO:0007669"/>
    <property type="project" value="InterPro"/>
</dbReference>
<dbReference type="InterPro" id="IPR010663">
    <property type="entry name" value="Znf_FPG/IleRS"/>
</dbReference>
<dbReference type="CDD" id="cd08966">
    <property type="entry name" value="EcFpg-like_N"/>
    <property type="match status" value="1"/>
</dbReference>
<dbReference type="PANTHER" id="PTHR22993:SF9">
    <property type="entry name" value="FORMAMIDOPYRIMIDINE-DNA GLYCOSYLASE"/>
    <property type="match status" value="1"/>
</dbReference>
<evidence type="ECO:0000259" key="16">
    <source>
        <dbReference type="PROSITE" id="PS51066"/>
    </source>
</evidence>
<evidence type="ECO:0000256" key="11">
    <source>
        <dbReference type="ARBA" id="ARBA00023239"/>
    </source>
</evidence>
<reference evidence="18 21" key="2">
    <citation type="journal article" date="2018" name="Nat. Biotechnol.">
        <title>A standardized bacterial taxonomy based on genome phylogeny substantially revises the tree of life.</title>
        <authorList>
            <person name="Parks D.H."/>
            <person name="Chuvochina M."/>
            <person name="Waite D.W."/>
            <person name="Rinke C."/>
            <person name="Skarshewski A."/>
            <person name="Chaumeil P.A."/>
            <person name="Hugenholtz P."/>
        </authorList>
    </citation>
    <scope>NUCLEOTIDE SEQUENCE [LARGE SCALE GENOMIC DNA]</scope>
    <source>
        <strain evidence="18">UBA8739</strain>
    </source>
</reference>
<reference evidence="19 20" key="1">
    <citation type="submission" date="2015-12" db="EMBL/GenBank/DDBJ databases">
        <title>Genome sequence of Tistrella mobilis MCCC 1A02139.</title>
        <authorList>
            <person name="Lu L."/>
            <person name="Lai Q."/>
            <person name="Shao Z."/>
            <person name="Qian P."/>
        </authorList>
    </citation>
    <scope>NUCLEOTIDE SEQUENCE [LARGE SCALE GENOMIC DNA]</scope>
    <source>
        <strain evidence="19 20">MCCC 1A02139</strain>
    </source>
</reference>
<evidence type="ECO:0000256" key="5">
    <source>
        <dbReference type="ARBA" id="ARBA00022763"/>
    </source>
</evidence>
<dbReference type="GO" id="GO:0034039">
    <property type="term" value="F:8-oxo-7,8-dihydroguanine DNA N-glycosylase activity"/>
    <property type="evidence" value="ECO:0007669"/>
    <property type="project" value="TreeGrafter"/>
</dbReference>
<feature type="binding site" evidence="15">
    <location>
        <position position="104"/>
    </location>
    <ligand>
        <name>DNA</name>
        <dbReference type="ChEBI" id="CHEBI:16991"/>
    </ligand>
</feature>
<organism evidence="19 20">
    <name type="scientific">Tistrella mobilis</name>
    <dbReference type="NCBI Taxonomy" id="171437"/>
    <lineage>
        <taxon>Bacteria</taxon>
        <taxon>Pseudomonadati</taxon>
        <taxon>Pseudomonadota</taxon>
        <taxon>Alphaproteobacteria</taxon>
        <taxon>Geminicoccales</taxon>
        <taxon>Geminicoccaceae</taxon>
        <taxon>Tistrella</taxon>
    </lineage>
</organism>
<dbReference type="HAMAP" id="MF_00103">
    <property type="entry name" value="Fapy_DNA_glycosyl"/>
    <property type="match status" value="1"/>
</dbReference>
<sequence length="287" mass="31051">MPELPEVETVLRGIAPRMIGRRLAEVEARRPDLRRPLPAGFVQRLTGRAVIAADRRAKYLRLHLEGGETLIVHLGMSGRLVIEDAPPPVAFHHGPSIAVADAPHTHVVFRLDDGTRILFADPRRFGLMDIAATDDLDAHDLFAHLGPEPLGNGFSGPYLARAFEGRRAPVKALLLDQRVVVGVGNIYASESLFEAGIHPARAAGTLSGEDCDRLAAAVRATLDRAITAGGSTLRDFVGASGELGYFQHSFRVYDRADAPCSREGCGGTIERVVQSNRATYFCSRCQA</sequence>
<evidence type="ECO:0000256" key="8">
    <source>
        <dbReference type="ARBA" id="ARBA00022833"/>
    </source>
</evidence>
<dbReference type="SMART" id="SM01232">
    <property type="entry name" value="H2TH"/>
    <property type="match status" value="1"/>
</dbReference>
<feature type="active site" description="Schiff-base intermediate with DNA" evidence="15">
    <location>
        <position position="2"/>
    </location>
</feature>
<dbReference type="GO" id="GO:0140078">
    <property type="term" value="F:class I DNA-(apurinic or apyrimidinic site) endonuclease activity"/>
    <property type="evidence" value="ECO:0007669"/>
    <property type="project" value="UniProtKB-EC"/>
</dbReference>
<dbReference type="Pfam" id="PF01149">
    <property type="entry name" value="Fapy_DNA_glyco"/>
    <property type="match status" value="1"/>
</dbReference>
<keyword evidence="13 15" id="KW-0326">Glycosidase</keyword>
<dbReference type="Gene3D" id="1.10.8.50">
    <property type="match status" value="1"/>
</dbReference>
<dbReference type="EC" id="4.2.99.18" evidence="15"/>
<dbReference type="NCBIfam" id="NF002211">
    <property type="entry name" value="PRK01103.1"/>
    <property type="match status" value="1"/>
</dbReference>
<evidence type="ECO:0000313" key="21">
    <source>
        <dbReference type="Proteomes" id="UP000257706"/>
    </source>
</evidence>
<keyword evidence="9 15" id="KW-0238">DNA-binding</keyword>
<keyword evidence="4 15" id="KW-0479">Metal-binding</keyword>
<keyword evidence="10 15" id="KW-0234">DNA repair</keyword>
<comment type="similarity">
    <text evidence="2 15">Belongs to the FPG family.</text>
</comment>
<evidence type="ECO:0000256" key="10">
    <source>
        <dbReference type="ARBA" id="ARBA00023204"/>
    </source>
</evidence>
<protein>
    <recommendedName>
        <fullName evidence="15">Formamidopyrimidine-DNA glycosylase</fullName>
        <shortName evidence="15">Fapy-DNA glycosylase</shortName>
        <ecNumber evidence="15">3.2.2.23</ecNumber>
    </recommendedName>
    <alternativeName>
        <fullName evidence="15">DNA-(apurinic or apyrimidinic site) lyase MutM</fullName>
        <shortName evidence="15">AP lyase MutM</shortName>
        <ecNumber evidence="15">4.2.99.18</ecNumber>
    </alternativeName>
</protein>
<feature type="active site" description="Proton donor; for beta-elimination activity" evidence="15">
    <location>
        <position position="58"/>
    </location>
</feature>
<name>A0A162KLX2_9PROT</name>
<feature type="binding site" evidence="15">
    <location>
        <position position="123"/>
    </location>
    <ligand>
        <name>DNA</name>
        <dbReference type="ChEBI" id="CHEBI:16991"/>
    </ligand>
</feature>
<dbReference type="SUPFAM" id="SSF57716">
    <property type="entry name" value="Glucocorticoid receptor-like (DNA-binding domain)"/>
    <property type="match status" value="1"/>
</dbReference>
<evidence type="ECO:0000256" key="12">
    <source>
        <dbReference type="ARBA" id="ARBA00023268"/>
    </source>
</evidence>
<keyword evidence="8 15" id="KW-0862">Zinc</keyword>
<keyword evidence="6 15" id="KW-0863">Zinc-finger</keyword>
<dbReference type="PROSITE" id="PS51066">
    <property type="entry name" value="ZF_FPG_2"/>
    <property type="match status" value="1"/>
</dbReference>
<comment type="caution">
    <text evidence="19">The sequence shown here is derived from an EMBL/GenBank/DDBJ whole genome shotgun (WGS) entry which is preliminary data.</text>
</comment>
<keyword evidence="11 15" id="KW-0456">Lyase</keyword>
<comment type="catalytic activity">
    <reaction evidence="1 15">
        <text>Hydrolysis of DNA containing ring-opened 7-methylguanine residues, releasing 2,6-diamino-4-hydroxy-5-(N-methyl)formamidopyrimidine.</text>
        <dbReference type="EC" id="3.2.2.23"/>
    </reaction>
</comment>
<keyword evidence="12 15" id="KW-0511">Multifunctional enzyme</keyword>
<dbReference type="Pfam" id="PF06831">
    <property type="entry name" value="H2TH"/>
    <property type="match status" value="1"/>
</dbReference>
<evidence type="ECO:0000256" key="2">
    <source>
        <dbReference type="ARBA" id="ARBA00009409"/>
    </source>
</evidence>
<dbReference type="InterPro" id="IPR012319">
    <property type="entry name" value="FPG_cat"/>
</dbReference>
<evidence type="ECO:0000256" key="14">
    <source>
        <dbReference type="ARBA" id="ARBA00044632"/>
    </source>
</evidence>
<dbReference type="InterPro" id="IPR035937">
    <property type="entry name" value="FPG_N"/>
</dbReference>
<dbReference type="EC" id="3.2.2.23" evidence="15"/>
<dbReference type="Proteomes" id="UP000257706">
    <property type="component" value="Unassembled WGS sequence"/>
</dbReference>
<evidence type="ECO:0000256" key="4">
    <source>
        <dbReference type="ARBA" id="ARBA00022723"/>
    </source>
</evidence>
<dbReference type="SMART" id="SM00898">
    <property type="entry name" value="Fapy_DNA_glyco"/>
    <property type="match status" value="1"/>
</dbReference>
<dbReference type="EMBL" id="LPZR01000170">
    <property type="protein sequence ID" value="KYO51591.1"/>
    <property type="molecule type" value="Genomic_DNA"/>
</dbReference>
<evidence type="ECO:0000256" key="7">
    <source>
        <dbReference type="ARBA" id="ARBA00022801"/>
    </source>
</evidence>
<evidence type="ECO:0000256" key="9">
    <source>
        <dbReference type="ARBA" id="ARBA00023125"/>
    </source>
</evidence>
<dbReference type="EMBL" id="DMAI01000172">
    <property type="protein sequence ID" value="HAE47989.1"/>
    <property type="molecule type" value="Genomic_DNA"/>
</dbReference>
<feature type="active site" description="Proton donor" evidence="15">
    <location>
        <position position="3"/>
    </location>
</feature>
<accession>A0A162KLX2</accession>
<dbReference type="OrthoDB" id="9800855at2"/>
<proteinExistence type="inferred from homology"/>
<evidence type="ECO:0000313" key="18">
    <source>
        <dbReference type="EMBL" id="HAE47989.1"/>
    </source>
</evidence>
<dbReference type="GeneID" id="97244357"/>
<feature type="domain" description="Formamidopyrimidine-DNA glycosylase catalytic" evidence="17">
    <location>
        <begin position="2"/>
        <end position="126"/>
    </location>
</feature>
<gene>
    <name evidence="15" type="primary">mutM</name>
    <name evidence="15" type="synonym">fpg</name>
    <name evidence="19" type="ORF">AUP44_08305</name>
    <name evidence="18" type="ORF">DCK97_11260</name>
</gene>
<dbReference type="Proteomes" id="UP000075787">
    <property type="component" value="Unassembled WGS sequence"/>
</dbReference>
<dbReference type="Pfam" id="PF06827">
    <property type="entry name" value="zf-FPG_IleRS"/>
    <property type="match status" value="1"/>
</dbReference>
<dbReference type="GO" id="GO:0008270">
    <property type="term" value="F:zinc ion binding"/>
    <property type="evidence" value="ECO:0007669"/>
    <property type="project" value="UniProtKB-UniRule"/>
</dbReference>
<dbReference type="PANTHER" id="PTHR22993">
    <property type="entry name" value="FORMAMIDOPYRIMIDINE-DNA GLYCOSYLASE"/>
    <property type="match status" value="1"/>
</dbReference>
<evidence type="ECO:0000313" key="19">
    <source>
        <dbReference type="EMBL" id="KYO51591.1"/>
    </source>
</evidence>
<dbReference type="InterPro" id="IPR020629">
    <property type="entry name" value="FPG_Glyclase"/>
</dbReference>
<evidence type="ECO:0000256" key="15">
    <source>
        <dbReference type="HAMAP-Rule" id="MF_00103"/>
    </source>
</evidence>
<feature type="active site" description="Proton donor; for delta-elimination activity" evidence="15">
    <location>
        <position position="277"/>
    </location>
</feature>
<evidence type="ECO:0000256" key="1">
    <source>
        <dbReference type="ARBA" id="ARBA00001668"/>
    </source>
</evidence>
<dbReference type="InterPro" id="IPR010979">
    <property type="entry name" value="Ribosomal_uS13-like_H2TH"/>
</dbReference>
<dbReference type="PROSITE" id="PS01242">
    <property type="entry name" value="ZF_FPG_1"/>
    <property type="match status" value="1"/>
</dbReference>
<dbReference type="NCBIfam" id="TIGR00577">
    <property type="entry name" value="fpg"/>
    <property type="match status" value="1"/>
</dbReference>
<comment type="function">
    <text evidence="15">Involved in base excision repair of DNA damaged by oxidation or by mutagenic agents. Acts as DNA glycosylase that recognizes and removes damaged bases. Has a preference for oxidized purines, such as 7,8-dihydro-8-oxoguanine (8-oxoG). Has AP (apurinic/apyrimidinic) lyase activity and introduces nicks in the DNA strand. Cleaves the DNA backbone by beta-delta elimination to generate a single-strand break at the site of the removed base with both 3'- and 5'-phosphates.</text>
</comment>